<dbReference type="GO" id="GO:0030145">
    <property type="term" value="F:manganese ion binding"/>
    <property type="evidence" value="ECO:0007669"/>
    <property type="project" value="InterPro"/>
</dbReference>
<dbReference type="AlphaFoldDB" id="K8EI24"/>
<dbReference type="GO" id="GO:0000723">
    <property type="term" value="P:telomere maintenance"/>
    <property type="evidence" value="ECO:0007669"/>
    <property type="project" value="TreeGrafter"/>
</dbReference>
<feature type="compositionally biased region" description="Low complexity" evidence="2">
    <location>
        <begin position="853"/>
        <end position="865"/>
    </location>
</feature>
<feature type="compositionally biased region" description="Acidic residues" evidence="2">
    <location>
        <begin position="1"/>
        <end position="18"/>
    </location>
</feature>
<dbReference type="OrthoDB" id="30417at2759"/>
<sequence length="919" mass="101157">MPEREEEEEEEEDNDDDDIRGRGQKREQQRGGKNNKNKNDPNLFRILIATDNHLGAHERDPIRKNDSFIAFREILETAKKEKVDALFLGGDLFDQNKPSRETLVQTMDVLREYVFGDDAIEFEVVSDQSINFPNRGIVNFEDENVNIALPIFAIHGNHDDPSGQENLSALDILSSCSLINYFGKHALSGSNTGAIELKPVLLRKGETKLALYGLGWIRDQRLHQMMASKGNVKWIRPGSSDEKTPLANWFNLMLIHQNRVSHAPKNSISERHLPNWMDLVVWGHEHECLIEPQLFDGVSVSQPGSSVTTSLVEAESGTKKICILELKPGKEKKDPPHWRLLPVPLQTTRPYAFKNVSLAEQEDLLNDEEDGGGQDQEAIENFLMITVNGMIKEAMQNAASGVKKLAQLNQLPLIRLRVDLTGGFQSVNVQKFGQKFVGKVANPSDMLLFHKSKKKKGGNKDEEDEFNEGMMKENINVEDEDEDLDDARAGPRQDQKRIERLIKERMDKGLQILDIPNLMNSLDDMVNRDDNKAVKTLCESTMKHFQRELASTAQPSELIEASEVQRRVQELTKKHTQQQQQQQQQDGGARAKAKKGQQAATQQTQRAQQVREFQDAAPAKKSEATRQLDEEEALERVLLAQQKEAAQDGRAQRPVPASRRGGAKQPPPPVPETKKKGDDDDYVVSDSEEEDDDVIPASAQPVAAARRGLAVGAKSAAAAAAAAKRKQRQQSDSESSQDEEVPDSEEEEDEDFADAKPAPKKRGGAAAAAAAATRATRRGRGATPSTQTKSRKVPESIVIDDSSDSDEKATPSVAAGAGRTSAAASRGRGRARGAKVLNNPTTKSVVGNKRGRGAASSKRGAGNNADDSDSEERARPTRRTRGAPSTLPTTGGTQRSTQRSGAPGGTQRTTGTAWGRSKK</sequence>
<feature type="compositionally biased region" description="Polar residues" evidence="2">
    <location>
        <begin position="886"/>
        <end position="912"/>
    </location>
</feature>
<keyword evidence="1" id="KW-0378">Hydrolase</keyword>
<dbReference type="Pfam" id="PF04152">
    <property type="entry name" value="Mre11_DNA_bind"/>
    <property type="match status" value="1"/>
</dbReference>
<reference evidence="4 5" key="1">
    <citation type="submission" date="2011-10" db="EMBL/GenBank/DDBJ databases">
        <authorList>
            <person name="Genoscope - CEA"/>
        </authorList>
    </citation>
    <scope>NUCLEOTIDE SEQUENCE [LARGE SCALE GENOMIC DNA]</scope>
    <source>
        <strain evidence="4 5">RCC 1105</strain>
    </source>
</reference>
<dbReference type="GO" id="GO:0006303">
    <property type="term" value="P:double-strand break repair via nonhomologous end joining"/>
    <property type="evidence" value="ECO:0007669"/>
    <property type="project" value="TreeGrafter"/>
</dbReference>
<dbReference type="GeneID" id="19014026"/>
<feature type="compositionally biased region" description="Low complexity" evidence="2">
    <location>
        <begin position="702"/>
        <end position="722"/>
    </location>
</feature>
<evidence type="ECO:0000313" key="5">
    <source>
        <dbReference type="Proteomes" id="UP000198341"/>
    </source>
</evidence>
<dbReference type="GO" id="GO:0042138">
    <property type="term" value="P:meiotic DNA double-strand break formation"/>
    <property type="evidence" value="ECO:0007669"/>
    <property type="project" value="TreeGrafter"/>
</dbReference>
<protein>
    <submittedName>
        <fullName evidence="4">Meiotic recombination 11</fullName>
    </submittedName>
</protein>
<feature type="compositionally biased region" description="Acidic residues" evidence="2">
    <location>
        <begin position="476"/>
        <end position="485"/>
    </location>
</feature>
<dbReference type="GO" id="GO:0000724">
    <property type="term" value="P:double-strand break repair via homologous recombination"/>
    <property type="evidence" value="ECO:0007669"/>
    <property type="project" value="TreeGrafter"/>
</dbReference>
<feature type="compositionally biased region" description="Basic and acidic residues" evidence="2">
    <location>
        <begin position="612"/>
        <end position="628"/>
    </location>
</feature>
<evidence type="ECO:0000313" key="4">
    <source>
        <dbReference type="EMBL" id="CCO17802.1"/>
    </source>
</evidence>
<dbReference type="RefSeq" id="XP_007511681.1">
    <property type="nucleotide sequence ID" value="XM_007511619.1"/>
</dbReference>
<dbReference type="Pfam" id="PF00149">
    <property type="entry name" value="Metallophos"/>
    <property type="match status" value="1"/>
</dbReference>
<accession>K8EI24</accession>
<dbReference type="KEGG" id="bpg:Bathy08g00470"/>
<dbReference type="GO" id="GO:0035861">
    <property type="term" value="C:site of double-strand break"/>
    <property type="evidence" value="ECO:0007669"/>
    <property type="project" value="TreeGrafter"/>
</dbReference>
<feature type="region of interest" description="Disordered" evidence="2">
    <location>
        <begin position="570"/>
        <end position="919"/>
    </location>
</feature>
<dbReference type="EMBL" id="FO082271">
    <property type="protein sequence ID" value="CCO17802.1"/>
    <property type="molecule type" value="Genomic_DNA"/>
</dbReference>
<dbReference type="Gene3D" id="3.60.21.10">
    <property type="match status" value="1"/>
</dbReference>
<feature type="compositionally biased region" description="Low complexity" evidence="2">
    <location>
        <begin position="577"/>
        <end position="608"/>
    </location>
</feature>
<dbReference type="eggNOG" id="KOG2310">
    <property type="taxonomic scope" value="Eukaryota"/>
</dbReference>
<organism evidence="4 5">
    <name type="scientific">Bathycoccus prasinos</name>
    <dbReference type="NCBI Taxonomy" id="41875"/>
    <lineage>
        <taxon>Eukaryota</taxon>
        <taxon>Viridiplantae</taxon>
        <taxon>Chlorophyta</taxon>
        <taxon>Mamiellophyceae</taxon>
        <taxon>Mamiellales</taxon>
        <taxon>Bathycoccaceae</taxon>
        <taxon>Bathycoccus</taxon>
    </lineage>
</organism>
<dbReference type="SMART" id="SM01347">
    <property type="entry name" value="Mre11_DNA_bind"/>
    <property type="match status" value="1"/>
</dbReference>
<feature type="domain" description="Mre11 DNA-binding" evidence="3">
    <location>
        <begin position="338"/>
        <end position="525"/>
    </location>
</feature>
<evidence type="ECO:0000256" key="1">
    <source>
        <dbReference type="ARBA" id="ARBA00022801"/>
    </source>
</evidence>
<dbReference type="GO" id="GO:0097552">
    <property type="term" value="P:mitochondrial double-strand break repair via homologous recombination"/>
    <property type="evidence" value="ECO:0007669"/>
    <property type="project" value="TreeGrafter"/>
</dbReference>
<proteinExistence type="predicted"/>
<dbReference type="STRING" id="41875.K8EI24"/>
<keyword evidence="5" id="KW-1185">Reference proteome</keyword>
<feature type="compositionally biased region" description="Acidic residues" evidence="2">
    <location>
        <begin position="679"/>
        <end position="694"/>
    </location>
</feature>
<feature type="compositionally biased region" description="Low complexity" evidence="2">
    <location>
        <begin position="814"/>
        <end position="826"/>
    </location>
</feature>
<gene>
    <name evidence="4" type="ORF">Bathy08g00470</name>
</gene>
<dbReference type="InterPro" id="IPR038487">
    <property type="entry name" value="Mre11_capping_dom"/>
</dbReference>
<dbReference type="CDD" id="cd00840">
    <property type="entry name" value="MPP_Mre11_N"/>
    <property type="match status" value="1"/>
</dbReference>
<dbReference type="GO" id="GO:0030870">
    <property type="term" value="C:Mre11 complex"/>
    <property type="evidence" value="ECO:0007669"/>
    <property type="project" value="TreeGrafter"/>
</dbReference>
<dbReference type="GO" id="GO:0007095">
    <property type="term" value="P:mitotic G2 DNA damage checkpoint signaling"/>
    <property type="evidence" value="ECO:0007669"/>
    <property type="project" value="TreeGrafter"/>
</dbReference>
<dbReference type="GO" id="GO:0000014">
    <property type="term" value="F:single-stranded DNA endodeoxyribonuclease activity"/>
    <property type="evidence" value="ECO:0007669"/>
    <property type="project" value="TreeGrafter"/>
</dbReference>
<feature type="compositionally biased region" description="Low complexity" evidence="2">
    <location>
        <begin position="764"/>
        <end position="774"/>
    </location>
</feature>
<feature type="region of interest" description="Disordered" evidence="2">
    <location>
        <begin position="472"/>
        <end position="493"/>
    </location>
</feature>
<feature type="compositionally biased region" description="Acidic residues" evidence="2">
    <location>
        <begin position="735"/>
        <end position="752"/>
    </location>
</feature>
<evidence type="ECO:0000259" key="3">
    <source>
        <dbReference type="SMART" id="SM01347"/>
    </source>
</evidence>
<dbReference type="InterPro" id="IPR004843">
    <property type="entry name" value="Calcineurin-like_PHP"/>
</dbReference>
<dbReference type="InterPro" id="IPR007281">
    <property type="entry name" value="Mre11_DNA-bd"/>
</dbReference>
<dbReference type="SUPFAM" id="SSF56300">
    <property type="entry name" value="Metallo-dependent phosphatases"/>
    <property type="match status" value="1"/>
</dbReference>
<dbReference type="InterPro" id="IPR041796">
    <property type="entry name" value="Mre11_N"/>
</dbReference>
<name>K8EI24_9CHLO</name>
<dbReference type="Gene3D" id="3.30.110.110">
    <property type="entry name" value="Mre11, capping domain"/>
    <property type="match status" value="1"/>
</dbReference>
<feature type="region of interest" description="Disordered" evidence="2">
    <location>
        <begin position="1"/>
        <end position="42"/>
    </location>
</feature>
<dbReference type="PANTHER" id="PTHR10139">
    <property type="entry name" value="DOUBLE-STRAND BREAK REPAIR PROTEIN MRE11"/>
    <property type="match status" value="1"/>
</dbReference>
<dbReference type="InterPro" id="IPR029052">
    <property type="entry name" value="Metallo-depent_PP-like"/>
</dbReference>
<dbReference type="PANTHER" id="PTHR10139:SF1">
    <property type="entry name" value="DOUBLE-STRAND BREAK REPAIR PROTEIN MRE11"/>
    <property type="match status" value="1"/>
</dbReference>
<dbReference type="Proteomes" id="UP000198341">
    <property type="component" value="Chromosome 8"/>
</dbReference>
<feature type="compositionally biased region" description="Basic and acidic residues" evidence="2">
    <location>
        <begin position="19"/>
        <end position="30"/>
    </location>
</feature>
<evidence type="ECO:0000256" key="2">
    <source>
        <dbReference type="SAM" id="MobiDB-lite"/>
    </source>
</evidence>